<dbReference type="HOGENOM" id="CLU_104194_2_0_9"/>
<dbReference type="SUPFAM" id="SSF53146">
    <property type="entry name" value="Nitrogenase accessory factor-like"/>
    <property type="match status" value="1"/>
</dbReference>
<dbReference type="PANTHER" id="PTHR42983:SF1">
    <property type="entry name" value="IRON-MOLYBDENUM PROTEIN"/>
    <property type="match status" value="1"/>
</dbReference>
<dbReference type="EMBL" id="CP001098">
    <property type="protein sequence ID" value="ACL70585.1"/>
    <property type="molecule type" value="Genomic_DNA"/>
</dbReference>
<dbReference type="RefSeq" id="WP_015923555.1">
    <property type="nucleotide sequence ID" value="NC_011899.1"/>
</dbReference>
<evidence type="ECO:0000313" key="3">
    <source>
        <dbReference type="Proteomes" id="UP000000719"/>
    </source>
</evidence>
<dbReference type="InterPro" id="IPR036105">
    <property type="entry name" value="DiNase_FeMo-co_biosyn_sf"/>
</dbReference>
<dbReference type="AlphaFoldDB" id="B8CZ66"/>
<dbReference type="PANTHER" id="PTHR42983">
    <property type="entry name" value="DINITROGENASE IRON-MOLYBDENUM COFACTOR PROTEIN-RELATED"/>
    <property type="match status" value="1"/>
</dbReference>
<dbReference type="Proteomes" id="UP000000719">
    <property type="component" value="Chromosome"/>
</dbReference>
<evidence type="ECO:0000259" key="1">
    <source>
        <dbReference type="Pfam" id="PF02579"/>
    </source>
</evidence>
<dbReference type="OrthoDB" id="280278at2"/>
<evidence type="ECO:0000313" key="2">
    <source>
        <dbReference type="EMBL" id="ACL70585.1"/>
    </source>
</evidence>
<gene>
    <name evidence="2" type="ordered locus">Hore_18360</name>
</gene>
<dbReference type="KEGG" id="hor:Hore_18360"/>
<keyword evidence="3" id="KW-1185">Reference proteome</keyword>
<dbReference type="STRING" id="373903.Hore_18360"/>
<dbReference type="Gene3D" id="3.30.420.130">
    <property type="entry name" value="Dinitrogenase iron-molybdenum cofactor biosynthesis domain"/>
    <property type="match status" value="1"/>
</dbReference>
<proteinExistence type="predicted"/>
<dbReference type="eggNOG" id="COG1433">
    <property type="taxonomic scope" value="Bacteria"/>
</dbReference>
<protein>
    <submittedName>
        <fullName evidence="2">Dinitrogenase iron-molybdenum cofactor biosynthesis protein</fullName>
    </submittedName>
</protein>
<organism evidence="2 3">
    <name type="scientific">Halothermothrix orenii (strain H 168 / OCM 544 / DSM 9562)</name>
    <dbReference type="NCBI Taxonomy" id="373903"/>
    <lineage>
        <taxon>Bacteria</taxon>
        <taxon>Bacillati</taxon>
        <taxon>Bacillota</taxon>
        <taxon>Clostridia</taxon>
        <taxon>Halanaerobiales</taxon>
        <taxon>Halothermotrichaceae</taxon>
        <taxon>Halothermothrix</taxon>
    </lineage>
</organism>
<dbReference type="Pfam" id="PF02579">
    <property type="entry name" value="Nitro_FeMo-Co"/>
    <property type="match status" value="1"/>
</dbReference>
<dbReference type="InterPro" id="IPR033913">
    <property type="entry name" value="MTH1175_dom"/>
</dbReference>
<dbReference type="CDD" id="cd00851">
    <property type="entry name" value="MTH1175"/>
    <property type="match status" value="1"/>
</dbReference>
<feature type="domain" description="Dinitrogenase iron-molybdenum cofactor biosynthesis" evidence="1">
    <location>
        <begin position="9"/>
        <end position="96"/>
    </location>
</feature>
<sequence>MKIAVPSEGNKISPHFGRCSQFTIIDVNDGGIINKEVIPNPGHTPGFLPKFLNEQGVDVVLVSGMGRRAKDLFDQMGIKVISGASGSVGECIESYLAGKLDSTDDFCEHDHNH</sequence>
<name>B8CZ66_HALOH</name>
<accession>B8CZ66</accession>
<dbReference type="InterPro" id="IPR003731">
    <property type="entry name" value="Di-Nase_FeMo-co_biosynth"/>
</dbReference>
<reference evidence="2 3" key="1">
    <citation type="journal article" date="2009" name="PLoS ONE">
        <title>Genome analysis of the anaerobic thermohalophilic bacterium Halothermothrix orenii.</title>
        <authorList>
            <person name="Mavromatis K."/>
            <person name="Ivanova N."/>
            <person name="Anderson I."/>
            <person name="Lykidis A."/>
            <person name="Hooper S.D."/>
            <person name="Sun H."/>
            <person name="Kunin V."/>
            <person name="Lapidus A."/>
            <person name="Hugenholtz P."/>
            <person name="Patel B."/>
            <person name="Kyrpides N.C."/>
        </authorList>
    </citation>
    <scope>NUCLEOTIDE SEQUENCE [LARGE SCALE GENOMIC DNA]</scope>
    <source>
        <strain evidence="3">H 168 / OCM 544 / DSM 9562</strain>
    </source>
</reference>